<organism evidence="3 4">
    <name type="scientific">Paxillus rubicundulus Ve08.2h10</name>
    <dbReference type="NCBI Taxonomy" id="930991"/>
    <lineage>
        <taxon>Eukaryota</taxon>
        <taxon>Fungi</taxon>
        <taxon>Dikarya</taxon>
        <taxon>Basidiomycota</taxon>
        <taxon>Agaricomycotina</taxon>
        <taxon>Agaricomycetes</taxon>
        <taxon>Agaricomycetidae</taxon>
        <taxon>Boletales</taxon>
        <taxon>Paxilineae</taxon>
        <taxon>Paxillaceae</taxon>
        <taxon>Paxillus</taxon>
    </lineage>
</organism>
<feature type="non-terminal residue" evidence="3">
    <location>
        <position position="1"/>
    </location>
</feature>
<accession>A0A0D0D2F6</accession>
<comment type="subcellular location">
    <subcellularLocation>
        <location evidence="1">Membrane</location>
    </subcellularLocation>
</comment>
<dbReference type="Proteomes" id="UP000054538">
    <property type="component" value="Unassembled WGS sequence"/>
</dbReference>
<evidence type="ECO:0000256" key="1">
    <source>
        <dbReference type="ARBA" id="ARBA00004370"/>
    </source>
</evidence>
<dbReference type="OrthoDB" id="2158839at2759"/>
<dbReference type="InterPro" id="IPR018000">
    <property type="entry name" value="Neurotransmitter_ion_chnl_CS"/>
</dbReference>
<proteinExistence type="predicted"/>
<dbReference type="EMBL" id="KN825486">
    <property type="protein sequence ID" value="KIK90677.1"/>
    <property type="molecule type" value="Genomic_DNA"/>
</dbReference>
<keyword evidence="2" id="KW-0472">Membrane</keyword>
<keyword evidence="4" id="KW-1185">Reference proteome</keyword>
<reference evidence="3 4" key="1">
    <citation type="submission" date="2014-04" db="EMBL/GenBank/DDBJ databases">
        <authorList>
            <consortium name="DOE Joint Genome Institute"/>
            <person name="Kuo A."/>
            <person name="Kohler A."/>
            <person name="Jargeat P."/>
            <person name="Nagy L.G."/>
            <person name="Floudas D."/>
            <person name="Copeland A."/>
            <person name="Barry K.W."/>
            <person name="Cichocki N."/>
            <person name="Veneault-Fourrey C."/>
            <person name="LaButti K."/>
            <person name="Lindquist E.A."/>
            <person name="Lipzen A."/>
            <person name="Lundell T."/>
            <person name="Morin E."/>
            <person name="Murat C."/>
            <person name="Sun H."/>
            <person name="Tunlid A."/>
            <person name="Henrissat B."/>
            <person name="Grigoriev I.V."/>
            <person name="Hibbett D.S."/>
            <person name="Martin F."/>
            <person name="Nordberg H.P."/>
            <person name="Cantor M.N."/>
            <person name="Hua S.X."/>
        </authorList>
    </citation>
    <scope>NUCLEOTIDE SEQUENCE [LARGE SCALE GENOMIC DNA]</scope>
    <source>
        <strain evidence="3 4">Ve08.2h10</strain>
    </source>
</reference>
<protein>
    <submittedName>
        <fullName evidence="3">Uncharacterized protein</fullName>
    </submittedName>
</protein>
<gene>
    <name evidence="3" type="ORF">PAXRUDRAFT_89845</name>
</gene>
<evidence type="ECO:0000313" key="4">
    <source>
        <dbReference type="Proteomes" id="UP000054538"/>
    </source>
</evidence>
<dbReference type="AlphaFoldDB" id="A0A0D0D2F6"/>
<name>A0A0D0D2F6_9AGAM</name>
<dbReference type="GO" id="GO:0016020">
    <property type="term" value="C:membrane"/>
    <property type="evidence" value="ECO:0007669"/>
    <property type="project" value="UniProtKB-SubCell"/>
</dbReference>
<dbReference type="InParanoid" id="A0A0D0D2F6"/>
<evidence type="ECO:0000313" key="3">
    <source>
        <dbReference type="EMBL" id="KIK90677.1"/>
    </source>
</evidence>
<sequence length="81" mass="8450">SGSTGKLGCSACAICLGRFPHDIKACTSSTLWDVPYNGSDAPCKCSSDGGIINQKGTVLCFDWQCPNGCESTLHSSKNECS</sequence>
<evidence type="ECO:0000256" key="2">
    <source>
        <dbReference type="ARBA" id="ARBA00023136"/>
    </source>
</evidence>
<feature type="non-terminal residue" evidence="3">
    <location>
        <position position="81"/>
    </location>
</feature>
<reference evidence="4" key="2">
    <citation type="submission" date="2015-01" db="EMBL/GenBank/DDBJ databases">
        <title>Evolutionary Origins and Diversification of the Mycorrhizal Mutualists.</title>
        <authorList>
            <consortium name="DOE Joint Genome Institute"/>
            <consortium name="Mycorrhizal Genomics Consortium"/>
            <person name="Kohler A."/>
            <person name="Kuo A."/>
            <person name="Nagy L.G."/>
            <person name="Floudas D."/>
            <person name="Copeland A."/>
            <person name="Barry K.W."/>
            <person name="Cichocki N."/>
            <person name="Veneault-Fourrey C."/>
            <person name="LaButti K."/>
            <person name="Lindquist E.A."/>
            <person name="Lipzen A."/>
            <person name="Lundell T."/>
            <person name="Morin E."/>
            <person name="Murat C."/>
            <person name="Riley R."/>
            <person name="Ohm R."/>
            <person name="Sun H."/>
            <person name="Tunlid A."/>
            <person name="Henrissat B."/>
            <person name="Grigoriev I.V."/>
            <person name="Hibbett D.S."/>
            <person name="Martin F."/>
        </authorList>
    </citation>
    <scope>NUCLEOTIDE SEQUENCE [LARGE SCALE GENOMIC DNA]</scope>
    <source>
        <strain evidence="4">Ve08.2h10</strain>
    </source>
</reference>
<dbReference type="PROSITE" id="PS00236">
    <property type="entry name" value="NEUROTR_ION_CHANNEL"/>
    <property type="match status" value="1"/>
</dbReference>
<dbReference type="HOGENOM" id="CLU_131643_1_0_1"/>